<keyword evidence="12" id="KW-0175">Coiled coil</keyword>
<keyword evidence="4 11" id="KW-0064">Aspartyl protease</keyword>
<sequence>MKKSSGRQKIEIKKLNVKSRRQVTFSKRRAGLFNKAAELSILSGAEIAILVFSSTGKIYTFGHPNVDMLIDRFLTSNFVPTKPAEAYLPLEELNRDLKDATAEFEIEKMRAERMRNTGGFWWDETEMECMGIEELKRFRSSLMELRGKVAEKVEELAAVNQEVLITSPSFHHHATTIEDLGSQSIQLPLPSSIFFISLTSAIFIPLQFFPMAKSPFLLLPAILLHFFLSADPISPNPLITPSHRAMVLPLYLSSSNSSKFISNPHRHLRQFPTSDNRSNARMRLYDDLLLNGYYTTRLWIGTPPQQFALIVDTGSTVTYVPCSTCEQCGRHQDPKFDPESSSTYKPIKCNIDCTCDSDGVQCVYERQYAEMSTSSGVLGEDVISFGNQSELIPQRAVFGCENMETGDLFSQRADGIMGLGTGDLSLVDQLVEKGAINDSFSLCYGGMDIGGGAMVLGGISPPSDMIFTYSDPVRSPYYNVDLKEIHVAGKKLPLSSSIFDGRYGTVLDSGTTYAYLPAEAFGAFKDAIMDELHSLKKIDGPDPNFKDICFSGAGSDAAELSNIFPTVDMVFENGQKLSLAPENYFFRHSKVHGAYCLGIFENGNDQTTLLGGIVVRNTLVMYDRAHSKIGFWKTNCSELWERLRTSDDNAHAPSISTKSHGSDMAPASAPIESPHYTIPGELQIGRITFEILLNKSYTDLEPHITELSDHIAQELNVSHSQVLLLNFTMRGNDSLIKLAIIPYGSSEIFSHATVNTIISKIVEHHMQLPPTFGSYQVVRWNVEPPMERSMWKRLYVLVGLAIIVIFILGLSALGAWFILRSRQQAINSYKPVNAAVPEQELQPL</sequence>
<dbReference type="Pfam" id="PF14543">
    <property type="entry name" value="TAXi_N"/>
    <property type="match status" value="1"/>
</dbReference>
<reference evidence="18" key="1">
    <citation type="submission" date="2025-08" db="UniProtKB">
        <authorList>
            <consortium name="RefSeq"/>
        </authorList>
    </citation>
    <scope>IDENTIFICATION</scope>
    <source>
        <tissue evidence="18">Stem</tissue>
    </source>
</reference>
<dbReference type="InterPro" id="IPR021109">
    <property type="entry name" value="Peptidase_aspartic_dom_sf"/>
</dbReference>
<dbReference type="InterPro" id="IPR036879">
    <property type="entry name" value="TF_MADSbox_sf"/>
</dbReference>
<protein>
    <submittedName>
        <fullName evidence="18">Uncharacterized protein LOC103497389</fullName>
    </submittedName>
</protein>
<dbReference type="CDD" id="cd00265">
    <property type="entry name" value="MADS_MEF2_like"/>
    <property type="match status" value="1"/>
</dbReference>
<evidence type="ECO:0000259" key="15">
    <source>
        <dbReference type="PROSITE" id="PS50066"/>
    </source>
</evidence>
<feature type="region of interest" description="Disordered" evidence="13">
    <location>
        <begin position="650"/>
        <end position="670"/>
    </location>
</feature>
<evidence type="ECO:0000256" key="14">
    <source>
        <dbReference type="SAM" id="Phobius"/>
    </source>
</evidence>
<evidence type="ECO:0000256" key="1">
    <source>
        <dbReference type="ARBA" id="ARBA00004123"/>
    </source>
</evidence>
<feature type="transmembrane region" description="Helical" evidence="14">
    <location>
        <begin position="794"/>
        <end position="819"/>
    </location>
</feature>
<dbReference type="Pfam" id="PF14541">
    <property type="entry name" value="TAXi_C"/>
    <property type="match status" value="1"/>
</dbReference>
<evidence type="ECO:0000256" key="9">
    <source>
        <dbReference type="ARBA" id="ARBA00023180"/>
    </source>
</evidence>
<keyword evidence="17" id="KW-1185">Reference proteome</keyword>
<feature type="domain" description="MADS-box" evidence="15">
    <location>
        <begin position="5"/>
        <end position="65"/>
    </location>
</feature>
<name>A0ABM3KCH6_CUCME</name>
<dbReference type="CDD" id="cd05476">
    <property type="entry name" value="pepsin_A_like_plant"/>
    <property type="match status" value="1"/>
</dbReference>
<dbReference type="PRINTS" id="PR00404">
    <property type="entry name" value="MADSDOMAIN"/>
</dbReference>
<dbReference type="SUPFAM" id="SSF50630">
    <property type="entry name" value="Acid proteases"/>
    <property type="match status" value="1"/>
</dbReference>
<gene>
    <name evidence="18" type="primary">LOC103497389</name>
</gene>
<dbReference type="InterPro" id="IPR032799">
    <property type="entry name" value="TAXi_C"/>
</dbReference>
<dbReference type="SUPFAM" id="SSF55455">
    <property type="entry name" value="SRF-like"/>
    <property type="match status" value="1"/>
</dbReference>
<keyword evidence="5 11" id="KW-0378">Hydrolase</keyword>
<evidence type="ECO:0000256" key="11">
    <source>
        <dbReference type="RuleBase" id="RU000454"/>
    </source>
</evidence>
<keyword evidence="6" id="KW-0805">Transcription regulation</keyword>
<dbReference type="PRINTS" id="PR00792">
    <property type="entry name" value="PEPSIN"/>
</dbReference>
<dbReference type="InterPro" id="IPR034161">
    <property type="entry name" value="Pepsin-like_plant"/>
</dbReference>
<evidence type="ECO:0000313" key="17">
    <source>
        <dbReference type="Proteomes" id="UP001652600"/>
    </source>
</evidence>
<dbReference type="InterPro" id="IPR001461">
    <property type="entry name" value="Aspartic_peptidase_A1"/>
</dbReference>
<dbReference type="InterPro" id="IPR002100">
    <property type="entry name" value="TF_MADSbox"/>
</dbReference>
<dbReference type="Gene3D" id="3.40.1810.10">
    <property type="entry name" value="Transcription factor, MADS-box"/>
    <property type="match status" value="1"/>
</dbReference>
<keyword evidence="8" id="KW-0804">Transcription</keyword>
<dbReference type="InterPro" id="IPR033121">
    <property type="entry name" value="PEPTIDASE_A1"/>
</dbReference>
<comment type="similarity">
    <text evidence="2 11">Belongs to the peptidase A1 family.</text>
</comment>
<dbReference type="RefSeq" id="XP_050935490.1">
    <property type="nucleotide sequence ID" value="XM_051079533.1"/>
</dbReference>
<accession>A0ABM3KCH6</accession>
<keyword evidence="3 11" id="KW-0645">Protease</keyword>
<keyword evidence="7" id="KW-0238">DNA-binding</keyword>
<dbReference type="Proteomes" id="UP001652600">
    <property type="component" value="Chromosome 11"/>
</dbReference>
<evidence type="ECO:0000256" key="4">
    <source>
        <dbReference type="ARBA" id="ARBA00022750"/>
    </source>
</evidence>
<keyword evidence="14" id="KW-0812">Transmembrane</keyword>
<evidence type="ECO:0000256" key="8">
    <source>
        <dbReference type="ARBA" id="ARBA00023163"/>
    </source>
</evidence>
<dbReference type="InterPro" id="IPR033896">
    <property type="entry name" value="MEF2-like_N"/>
</dbReference>
<keyword evidence="14" id="KW-0472">Membrane</keyword>
<feature type="coiled-coil region" evidence="12">
    <location>
        <begin position="90"/>
        <end position="117"/>
    </location>
</feature>
<evidence type="ECO:0000256" key="2">
    <source>
        <dbReference type="ARBA" id="ARBA00007447"/>
    </source>
</evidence>
<evidence type="ECO:0000313" key="18">
    <source>
        <dbReference type="RefSeq" id="XP_050935490.1"/>
    </source>
</evidence>
<dbReference type="Gene3D" id="2.40.70.10">
    <property type="entry name" value="Acid Proteases"/>
    <property type="match status" value="2"/>
</dbReference>
<keyword evidence="14" id="KW-1133">Transmembrane helix</keyword>
<dbReference type="GeneID" id="103497389"/>
<keyword evidence="9" id="KW-0325">Glycoprotein</keyword>
<dbReference type="SMART" id="SM00432">
    <property type="entry name" value="MADS"/>
    <property type="match status" value="1"/>
</dbReference>
<dbReference type="PROSITE" id="PS51767">
    <property type="entry name" value="PEPTIDASE_A1"/>
    <property type="match status" value="1"/>
</dbReference>
<feature type="domain" description="Peptidase A1" evidence="16">
    <location>
        <begin position="294"/>
        <end position="632"/>
    </location>
</feature>
<evidence type="ECO:0000256" key="10">
    <source>
        <dbReference type="ARBA" id="ARBA00023242"/>
    </source>
</evidence>
<evidence type="ECO:0000256" key="5">
    <source>
        <dbReference type="ARBA" id="ARBA00022801"/>
    </source>
</evidence>
<dbReference type="PROSITE" id="PS50066">
    <property type="entry name" value="MADS_BOX_2"/>
    <property type="match status" value="1"/>
</dbReference>
<evidence type="ECO:0000256" key="13">
    <source>
        <dbReference type="SAM" id="MobiDB-lite"/>
    </source>
</evidence>
<dbReference type="PROSITE" id="PS00141">
    <property type="entry name" value="ASP_PROTEASE"/>
    <property type="match status" value="1"/>
</dbReference>
<keyword evidence="10" id="KW-0539">Nucleus</keyword>
<evidence type="ECO:0000256" key="7">
    <source>
        <dbReference type="ARBA" id="ARBA00023125"/>
    </source>
</evidence>
<dbReference type="PANTHER" id="PTHR13683:SF817">
    <property type="entry name" value="OS07G0592200 PROTEIN"/>
    <property type="match status" value="1"/>
</dbReference>
<dbReference type="InterPro" id="IPR001969">
    <property type="entry name" value="Aspartic_peptidase_AS"/>
</dbReference>
<dbReference type="Pfam" id="PF00319">
    <property type="entry name" value="SRF-TF"/>
    <property type="match status" value="1"/>
</dbReference>
<evidence type="ECO:0000256" key="6">
    <source>
        <dbReference type="ARBA" id="ARBA00023015"/>
    </source>
</evidence>
<evidence type="ECO:0000256" key="3">
    <source>
        <dbReference type="ARBA" id="ARBA00022670"/>
    </source>
</evidence>
<evidence type="ECO:0000256" key="12">
    <source>
        <dbReference type="SAM" id="Coils"/>
    </source>
</evidence>
<dbReference type="PANTHER" id="PTHR13683">
    <property type="entry name" value="ASPARTYL PROTEASES"/>
    <property type="match status" value="1"/>
</dbReference>
<organism evidence="17 18">
    <name type="scientific">Cucumis melo</name>
    <name type="common">Muskmelon</name>
    <dbReference type="NCBI Taxonomy" id="3656"/>
    <lineage>
        <taxon>Eukaryota</taxon>
        <taxon>Viridiplantae</taxon>
        <taxon>Streptophyta</taxon>
        <taxon>Embryophyta</taxon>
        <taxon>Tracheophyta</taxon>
        <taxon>Spermatophyta</taxon>
        <taxon>Magnoliopsida</taxon>
        <taxon>eudicotyledons</taxon>
        <taxon>Gunneridae</taxon>
        <taxon>Pentapetalae</taxon>
        <taxon>rosids</taxon>
        <taxon>fabids</taxon>
        <taxon>Cucurbitales</taxon>
        <taxon>Cucurbitaceae</taxon>
        <taxon>Benincaseae</taxon>
        <taxon>Cucumis</taxon>
    </lineage>
</organism>
<comment type="subcellular location">
    <subcellularLocation>
        <location evidence="1">Nucleus</location>
    </subcellularLocation>
</comment>
<evidence type="ECO:0000259" key="16">
    <source>
        <dbReference type="PROSITE" id="PS51767"/>
    </source>
</evidence>
<proteinExistence type="inferred from homology"/>
<dbReference type="InterPro" id="IPR032861">
    <property type="entry name" value="TAXi_N"/>
</dbReference>